<comment type="caution">
    <text evidence="2">The sequence shown here is derived from an EMBL/GenBank/DDBJ whole genome shotgun (WGS) entry which is preliminary data.</text>
</comment>
<protein>
    <submittedName>
        <fullName evidence="2">Uncharacterized protein</fullName>
    </submittedName>
</protein>
<feature type="region of interest" description="Disordered" evidence="1">
    <location>
        <begin position="42"/>
        <end position="70"/>
    </location>
</feature>
<name>A0AAN9QKY5_CANGL</name>
<reference evidence="2 3" key="1">
    <citation type="submission" date="2024-01" db="EMBL/GenBank/DDBJ databases">
        <title>The genomes of 5 underutilized Papilionoideae crops provide insights into root nodulation and disease resistanc.</title>
        <authorList>
            <person name="Jiang F."/>
        </authorList>
    </citation>
    <scope>NUCLEOTIDE SEQUENCE [LARGE SCALE GENOMIC DNA]</scope>
    <source>
        <strain evidence="2">LVBAO_FW01</strain>
        <tissue evidence="2">Leaves</tissue>
    </source>
</reference>
<proteinExistence type="predicted"/>
<evidence type="ECO:0000256" key="1">
    <source>
        <dbReference type="SAM" id="MobiDB-lite"/>
    </source>
</evidence>
<accession>A0AAN9QKY5</accession>
<gene>
    <name evidence="2" type="ORF">VNO77_18998</name>
</gene>
<evidence type="ECO:0000313" key="3">
    <source>
        <dbReference type="Proteomes" id="UP001367508"/>
    </source>
</evidence>
<dbReference type="Proteomes" id="UP001367508">
    <property type="component" value="Unassembled WGS sequence"/>
</dbReference>
<organism evidence="2 3">
    <name type="scientific">Canavalia gladiata</name>
    <name type="common">Sword bean</name>
    <name type="synonym">Dolichos gladiatus</name>
    <dbReference type="NCBI Taxonomy" id="3824"/>
    <lineage>
        <taxon>Eukaryota</taxon>
        <taxon>Viridiplantae</taxon>
        <taxon>Streptophyta</taxon>
        <taxon>Embryophyta</taxon>
        <taxon>Tracheophyta</taxon>
        <taxon>Spermatophyta</taxon>
        <taxon>Magnoliopsida</taxon>
        <taxon>eudicotyledons</taxon>
        <taxon>Gunneridae</taxon>
        <taxon>Pentapetalae</taxon>
        <taxon>rosids</taxon>
        <taxon>fabids</taxon>
        <taxon>Fabales</taxon>
        <taxon>Fabaceae</taxon>
        <taxon>Papilionoideae</taxon>
        <taxon>50 kb inversion clade</taxon>
        <taxon>NPAAA clade</taxon>
        <taxon>indigoferoid/millettioid clade</taxon>
        <taxon>Phaseoleae</taxon>
        <taxon>Canavalia</taxon>
    </lineage>
</organism>
<feature type="compositionally biased region" description="Basic and acidic residues" evidence="1">
    <location>
        <begin position="44"/>
        <end position="59"/>
    </location>
</feature>
<sequence length="173" mass="18837">MVPFLPLNQTPLNGGLTMSSNLVTKTTTINAKVAIRPNLVSQKGVEETSGRGSRVKEDTPYEDPGAYPEGSSITYHVGHEGRIGIALARKSCQEYDMPRVIRETLREDMPEVKSARWSYSHPLAGLHRGCLDTIAGKHNHAGKALEYRLLEIMASMARGLACNPKVPASNPEG</sequence>
<dbReference type="AlphaFoldDB" id="A0AAN9QKY5"/>
<evidence type="ECO:0000313" key="2">
    <source>
        <dbReference type="EMBL" id="KAK7338391.1"/>
    </source>
</evidence>
<keyword evidence="3" id="KW-1185">Reference proteome</keyword>
<dbReference type="EMBL" id="JAYMYQ010000004">
    <property type="protein sequence ID" value="KAK7338391.1"/>
    <property type="molecule type" value="Genomic_DNA"/>
</dbReference>